<dbReference type="NCBIfam" id="TIGR00229">
    <property type="entry name" value="sensory_box"/>
    <property type="match status" value="1"/>
</dbReference>
<evidence type="ECO:0000256" key="4">
    <source>
        <dbReference type="ARBA" id="ARBA00022643"/>
    </source>
</evidence>
<feature type="region of interest" description="Disordered" evidence="15">
    <location>
        <begin position="180"/>
        <end position="206"/>
    </location>
</feature>
<dbReference type="GO" id="GO:0009881">
    <property type="term" value="F:photoreceptor activity"/>
    <property type="evidence" value="ECO:0007669"/>
    <property type="project" value="UniProtKB-KW"/>
</dbReference>
<keyword evidence="9" id="KW-0157">Chromophore</keyword>
<dbReference type="Gene3D" id="3.30.450.20">
    <property type="entry name" value="PAS domain"/>
    <property type="match status" value="2"/>
</dbReference>
<accession>A0A165JZ52</accession>
<dbReference type="EMBL" id="KV423916">
    <property type="protein sequence ID" value="KZT62456.1"/>
    <property type="molecule type" value="Genomic_DNA"/>
</dbReference>
<evidence type="ECO:0000256" key="5">
    <source>
        <dbReference type="ARBA" id="ARBA00022723"/>
    </source>
</evidence>
<feature type="compositionally biased region" description="Polar residues" evidence="15">
    <location>
        <begin position="32"/>
        <end position="42"/>
    </location>
</feature>
<keyword evidence="11" id="KW-0238">DNA-binding</keyword>
<evidence type="ECO:0000256" key="15">
    <source>
        <dbReference type="SAM" id="MobiDB-lite"/>
    </source>
</evidence>
<keyword evidence="1" id="KW-0600">Photoreceptor protein</keyword>
<reference evidence="17 18" key="1">
    <citation type="journal article" date="2016" name="Mol. Biol. Evol.">
        <title>Comparative Genomics of Early-Diverging Mushroom-Forming Fungi Provides Insights into the Origins of Lignocellulose Decay Capabilities.</title>
        <authorList>
            <person name="Nagy L.G."/>
            <person name="Riley R."/>
            <person name="Tritt A."/>
            <person name="Adam C."/>
            <person name="Daum C."/>
            <person name="Floudas D."/>
            <person name="Sun H."/>
            <person name="Yadav J.S."/>
            <person name="Pangilinan J."/>
            <person name="Larsson K.H."/>
            <person name="Matsuura K."/>
            <person name="Barry K."/>
            <person name="Labutti K."/>
            <person name="Kuo R."/>
            <person name="Ohm R.A."/>
            <person name="Bhattacharya S.S."/>
            <person name="Shirouzu T."/>
            <person name="Yoshinaga Y."/>
            <person name="Martin F.M."/>
            <person name="Grigoriev I.V."/>
            <person name="Hibbett D.S."/>
        </authorList>
    </citation>
    <scope>NUCLEOTIDE SEQUENCE [LARGE SCALE GENOMIC DNA]</scope>
    <source>
        <strain evidence="17 18">HHB12733</strain>
    </source>
</reference>
<keyword evidence="2" id="KW-0716">Sensory transduction</keyword>
<organism evidence="17 18">
    <name type="scientific">Calocera cornea HHB12733</name>
    <dbReference type="NCBI Taxonomy" id="1353952"/>
    <lineage>
        <taxon>Eukaryota</taxon>
        <taxon>Fungi</taxon>
        <taxon>Dikarya</taxon>
        <taxon>Basidiomycota</taxon>
        <taxon>Agaricomycotina</taxon>
        <taxon>Dacrymycetes</taxon>
        <taxon>Dacrymycetales</taxon>
        <taxon>Dacrymycetaceae</taxon>
        <taxon>Calocera</taxon>
    </lineage>
</organism>
<dbReference type="GO" id="GO:0008270">
    <property type="term" value="F:zinc ion binding"/>
    <property type="evidence" value="ECO:0007669"/>
    <property type="project" value="UniProtKB-KW"/>
</dbReference>
<name>A0A165JZ52_9BASI</name>
<keyword evidence="12" id="KW-0010">Activator</keyword>
<dbReference type="InterPro" id="IPR035965">
    <property type="entry name" value="PAS-like_dom_sf"/>
</dbReference>
<evidence type="ECO:0000256" key="8">
    <source>
        <dbReference type="ARBA" id="ARBA00022833"/>
    </source>
</evidence>
<keyword evidence="6" id="KW-0677">Repeat</keyword>
<feature type="compositionally biased region" description="Polar residues" evidence="15">
    <location>
        <begin position="181"/>
        <end position="192"/>
    </location>
</feature>
<sequence>MDGYSQRHPGDSGGGLLAVHHNGAHENHDQRQSVSGTMHTTPNYPPQLMPHMSFSSGHPNDLSADSPMASVLGIGANTFSNDVAFQIPSFLAGPMGTPGGGADILHGTDMSGFGLEPLWYQSGAGPSKSSLNLSVPAAKHSNIPVSPTTPGPVFQRVPASAAPFDYSGAVQNYRYIHEQSHVSNRTSASSQAPDEHSPHSGFHSPVVVLPVNNPNTSASSSDNPFQSLQLPLDPTSQFGLYSSTGFDILAILSRVVNRPNPIINLGPVDFSCSFTVVDIRRYDSPIVYASPSFCSLTGYSQDDVRGRNCRFLQAPNGVVYKGTPRQYTDQAAVAHLRKSLAAQKECQASLLNYRKGGQPFINLVSIVPIPWGDTEDIVYHVGFQVDLVEQPNAILHEMQNGKYIFNYSALPPSFSDDRHLRKEAGVAPEMRSMVHGMASHALGATQVTDDQVLQELHNLLLENADDFIHVLSLKGNFLYVSPSVTRILEYSQDDLLGKAISDICHPSDIVSVLRDLKDSSHALPDETPTAPTRSPTASTKPVQLLLRVRRKYSGYIWLECNGRLYVEQGKGRKSIVLTGRKREMPRLAWSTIAHAGGLVERAVWGKTSVDGHFLGAGPSPFLDAVGWSPSEMIGTSMLNEWIPNQAERDNVKAVMTNTANTGAPSRVWCHMGPPNRSVSAVTVCFYPLEDPPPDSGMAVLAPWMEAPPVRAKRRQTELIYQITPYAGETTIQPSAELVSTNENIFLELETARSTSFQEPEDVKEWVGLMELWLEAKELDDAKQVLKAQAGLRDYLVAWWYPLEKPAYQAMTFANWAEGLIAYVTPTNYLDDLLDDLHTCKQSSTQDIDTYICDLRSNNSHLNSAQAES</sequence>
<evidence type="ECO:0000256" key="1">
    <source>
        <dbReference type="ARBA" id="ARBA00022543"/>
    </source>
</evidence>
<feature type="region of interest" description="Disordered" evidence="15">
    <location>
        <begin position="25"/>
        <end position="60"/>
    </location>
</feature>
<keyword evidence="14" id="KW-0675">Receptor</keyword>
<dbReference type="CDD" id="cd00130">
    <property type="entry name" value="PAS"/>
    <property type="match status" value="2"/>
</dbReference>
<keyword evidence="8" id="KW-0862">Zinc</keyword>
<dbReference type="AlphaFoldDB" id="A0A165JZ52"/>
<evidence type="ECO:0000256" key="12">
    <source>
        <dbReference type="ARBA" id="ARBA00023159"/>
    </source>
</evidence>
<dbReference type="GO" id="GO:0003677">
    <property type="term" value="F:DNA binding"/>
    <property type="evidence" value="ECO:0007669"/>
    <property type="project" value="UniProtKB-KW"/>
</dbReference>
<dbReference type="PANTHER" id="PTHR47429">
    <property type="entry name" value="PROTEIN TWIN LOV 1"/>
    <property type="match status" value="1"/>
</dbReference>
<keyword evidence="5" id="KW-0479">Metal-binding</keyword>
<evidence type="ECO:0000256" key="3">
    <source>
        <dbReference type="ARBA" id="ARBA00022630"/>
    </source>
</evidence>
<dbReference type="Pfam" id="PF13426">
    <property type="entry name" value="PAS_9"/>
    <property type="match status" value="1"/>
</dbReference>
<keyword evidence="18" id="KW-1185">Reference proteome</keyword>
<evidence type="ECO:0000313" key="17">
    <source>
        <dbReference type="EMBL" id="KZT62456.1"/>
    </source>
</evidence>
<evidence type="ECO:0000256" key="10">
    <source>
        <dbReference type="ARBA" id="ARBA00023015"/>
    </source>
</evidence>
<evidence type="ECO:0000256" key="14">
    <source>
        <dbReference type="ARBA" id="ARBA00023170"/>
    </source>
</evidence>
<dbReference type="PROSITE" id="PS50112">
    <property type="entry name" value="PAS"/>
    <property type="match status" value="2"/>
</dbReference>
<dbReference type="PANTHER" id="PTHR47429:SF7">
    <property type="entry name" value="GATA-FACTOR"/>
    <property type="match status" value="1"/>
</dbReference>
<dbReference type="GO" id="GO:0006355">
    <property type="term" value="P:regulation of DNA-templated transcription"/>
    <property type="evidence" value="ECO:0007669"/>
    <property type="project" value="InterPro"/>
</dbReference>
<gene>
    <name evidence="17" type="ORF">CALCODRAFT_479059</name>
</gene>
<keyword evidence="13" id="KW-0804">Transcription</keyword>
<dbReference type="Proteomes" id="UP000076842">
    <property type="component" value="Unassembled WGS sequence"/>
</dbReference>
<dbReference type="InterPro" id="IPR013767">
    <property type="entry name" value="PAS_fold"/>
</dbReference>
<dbReference type="SMART" id="SM00091">
    <property type="entry name" value="PAS"/>
    <property type="match status" value="2"/>
</dbReference>
<dbReference type="InParanoid" id="A0A165JZ52"/>
<evidence type="ECO:0000256" key="9">
    <source>
        <dbReference type="ARBA" id="ARBA00022991"/>
    </source>
</evidence>
<dbReference type="GO" id="GO:0005634">
    <property type="term" value="C:nucleus"/>
    <property type="evidence" value="ECO:0007669"/>
    <property type="project" value="TreeGrafter"/>
</dbReference>
<protein>
    <recommendedName>
        <fullName evidence="16">PAS domain-containing protein</fullName>
    </recommendedName>
</protein>
<feature type="region of interest" description="Disordered" evidence="15">
    <location>
        <begin position="1"/>
        <end position="20"/>
    </location>
</feature>
<dbReference type="SUPFAM" id="SSF55785">
    <property type="entry name" value="PYP-like sensor domain (PAS domain)"/>
    <property type="match status" value="2"/>
</dbReference>
<keyword evidence="7" id="KW-0863">Zinc-finger</keyword>
<feature type="domain" description="PAS" evidence="16">
    <location>
        <begin position="453"/>
        <end position="508"/>
    </location>
</feature>
<keyword evidence="10" id="KW-0805">Transcription regulation</keyword>
<keyword evidence="4" id="KW-0288">FMN</keyword>
<evidence type="ECO:0000256" key="2">
    <source>
        <dbReference type="ARBA" id="ARBA00022606"/>
    </source>
</evidence>
<evidence type="ECO:0000256" key="7">
    <source>
        <dbReference type="ARBA" id="ARBA00022771"/>
    </source>
</evidence>
<feature type="domain" description="PAS" evidence="16">
    <location>
        <begin position="283"/>
        <end position="308"/>
    </location>
</feature>
<evidence type="ECO:0000313" key="18">
    <source>
        <dbReference type="Proteomes" id="UP000076842"/>
    </source>
</evidence>
<dbReference type="FunFam" id="3.30.450.20:FF:000064">
    <property type="entry name" value="Vivid PAS protein VVD"/>
    <property type="match status" value="1"/>
</dbReference>
<evidence type="ECO:0000259" key="16">
    <source>
        <dbReference type="PROSITE" id="PS50112"/>
    </source>
</evidence>
<dbReference type="Pfam" id="PF00989">
    <property type="entry name" value="PAS"/>
    <property type="match status" value="1"/>
</dbReference>
<evidence type="ECO:0000256" key="13">
    <source>
        <dbReference type="ARBA" id="ARBA00023163"/>
    </source>
</evidence>
<keyword evidence="3" id="KW-0285">Flavoprotein</keyword>
<dbReference type="OrthoDB" id="447251at2759"/>
<dbReference type="InterPro" id="IPR000014">
    <property type="entry name" value="PAS"/>
</dbReference>
<evidence type="ECO:0000256" key="11">
    <source>
        <dbReference type="ARBA" id="ARBA00023125"/>
    </source>
</evidence>
<proteinExistence type="predicted"/>
<dbReference type="STRING" id="1353952.A0A165JZ52"/>
<evidence type="ECO:0000256" key="6">
    <source>
        <dbReference type="ARBA" id="ARBA00022737"/>
    </source>
</evidence>